<sequence>MGLYAFHPIGSSLGLAFNDWFDRVGSLHAKRWNHVWIQRLLSGGGGWGVGIPICRKVLS</sequence>
<proteinExistence type="predicted"/>
<accession>A0A0J1BKR9</accession>
<comment type="caution">
    <text evidence="1">The sequence shown here is derived from an EMBL/GenBank/DDBJ whole genome shotgun (WGS) entry which is preliminary data.</text>
</comment>
<protein>
    <submittedName>
        <fullName evidence="1">Uncharacterized protein</fullName>
    </submittedName>
</protein>
<dbReference type="EMBL" id="LECT01000007">
    <property type="protein sequence ID" value="KLU07097.1"/>
    <property type="molecule type" value="Genomic_DNA"/>
</dbReference>
<dbReference type="AlphaFoldDB" id="A0A0J1BKR9"/>
<reference evidence="1" key="1">
    <citation type="submission" date="2015-05" db="EMBL/GenBank/DDBJ databases">
        <title>Permanent draft genome of Rhodopirellula islandicus K833.</title>
        <authorList>
            <person name="Kizina J."/>
            <person name="Richter M."/>
            <person name="Glockner F.O."/>
            <person name="Harder J."/>
        </authorList>
    </citation>
    <scope>NUCLEOTIDE SEQUENCE [LARGE SCALE GENOMIC DNA]</scope>
    <source>
        <strain evidence="1">K833</strain>
    </source>
</reference>
<dbReference type="Proteomes" id="UP000036367">
    <property type="component" value="Unassembled WGS sequence"/>
</dbReference>
<keyword evidence="2" id="KW-1185">Reference proteome</keyword>
<evidence type="ECO:0000313" key="1">
    <source>
        <dbReference type="EMBL" id="KLU07097.1"/>
    </source>
</evidence>
<evidence type="ECO:0000313" key="2">
    <source>
        <dbReference type="Proteomes" id="UP000036367"/>
    </source>
</evidence>
<organism evidence="1 2">
    <name type="scientific">Rhodopirellula islandica</name>
    <dbReference type="NCBI Taxonomy" id="595434"/>
    <lineage>
        <taxon>Bacteria</taxon>
        <taxon>Pseudomonadati</taxon>
        <taxon>Planctomycetota</taxon>
        <taxon>Planctomycetia</taxon>
        <taxon>Pirellulales</taxon>
        <taxon>Pirellulaceae</taxon>
        <taxon>Rhodopirellula</taxon>
    </lineage>
</organism>
<name>A0A0J1BKR9_RHOIS</name>
<gene>
    <name evidence="1" type="ORF">RISK_000898</name>
</gene>